<reference evidence="3" key="1">
    <citation type="submission" date="2017-02" db="UniProtKB">
        <authorList>
            <consortium name="WormBaseParasite"/>
        </authorList>
    </citation>
    <scope>IDENTIFICATION</scope>
</reference>
<sequence>GTLQKASSICGNSLDIFNVWIASGSWFIEKIHNRTQIFNESEYLKLKEIDDMAIDFSDGINLSTCDGLNLHVLIPQVRGGPMLWDIIHRIDFKLRCMQPENVNSKECSWINGLKYYVYSAVMGHFADFSL</sequence>
<protein>
    <submittedName>
        <fullName evidence="3">Fmp27_GFWDK domain-containing protein</fullName>
    </submittedName>
</protein>
<dbReference type="OrthoDB" id="5839415at2759"/>
<accession>A0A0M3J8F5</accession>
<evidence type="ECO:0000313" key="2">
    <source>
        <dbReference type="Proteomes" id="UP000267096"/>
    </source>
</evidence>
<evidence type="ECO:0000313" key="3">
    <source>
        <dbReference type="WBParaSite" id="ASIM_0000385801-mRNA-1"/>
    </source>
</evidence>
<dbReference type="Proteomes" id="UP000267096">
    <property type="component" value="Unassembled WGS sequence"/>
</dbReference>
<gene>
    <name evidence="1" type="ORF">ASIM_LOCUS3687</name>
</gene>
<reference evidence="1 2" key="2">
    <citation type="submission" date="2018-11" db="EMBL/GenBank/DDBJ databases">
        <authorList>
            <consortium name="Pathogen Informatics"/>
        </authorList>
    </citation>
    <scope>NUCLEOTIDE SEQUENCE [LARGE SCALE GENOMIC DNA]</scope>
</reference>
<organism evidence="3">
    <name type="scientific">Anisakis simplex</name>
    <name type="common">Herring worm</name>
    <dbReference type="NCBI Taxonomy" id="6269"/>
    <lineage>
        <taxon>Eukaryota</taxon>
        <taxon>Metazoa</taxon>
        <taxon>Ecdysozoa</taxon>
        <taxon>Nematoda</taxon>
        <taxon>Chromadorea</taxon>
        <taxon>Rhabditida</taxon>
        <taxon>Spirurina</taxon>
        <taxon>Ascaridomorpha</taxon>
        <taxon>Ascaridoidea</taxon>
        <taxon>Anisakidae</taxon>
        <taxon>Anisakis</taxon>
        <taxon>Anisakis simplex complex</taxon>
    </lineage>
</organism>
<dbReference type="AlphaFoldDB" id="A0A0M3J8F5"/>
<dbReference type="EMBL" id="UYRR01005899">
    <property type="protein sequence ID" value="VDK22103.1"/>
    <property type="molecule type" value="Genomic_DNA"/>
</dbReference>
<dbReference type="WBParaSite" id="ASIM_0000385801-mRNA-1">
    <property type="protein sequence ID" value="ASIM_0000385801-mRNA-1"/>
    <property type="gene ID" value="ASIM_0000385801"/>
</dbReference>
<keyword evidence="2" id="KW-1185">Reference proteome</keyword>
<evidence type="ECO:0000313" key="1">
    <source>
        <dbReference type="EMBL" id="VDK22103.1"/>
    </source>
</evidence>
<proteinExistence type="predicted"/>
<name>A0A0M3J8F5_ANISI</name>